<gene>
    <name evidence="1" type="ORF">DesU5LDRAFT_3626</name>
</gene>
<dbReference type="HOGENOM" id="CLU_142668_4_0_7"/>
<proteinExistence type="predicted"/>
<dbReference type="eggNOG" id="ENOG5032J0S">
    <property type="taxonomic scope" value="Bacteria"/>
</dbReference>
<evidence type="ECO:0000313" key="1">
    <source>
        <dbReference type="EMBL" id="EIG55247.1"/>
    </source>
</evidence>
<name>I2Q641_9BACT</name>
<reference evidence="1" key="1">
    <citation type="submission" date="2011-11" db="EMBL/GenBank/DDBJ databases">
        <title>Improved High-Quality Draft sequence of Desulfovibrio sp. U5L.</title>
        <authorList>
            <consortium name="US DOE Joint Genome Institute"/>
            <person name="Lucas S."/>
            <person name="Han J."/>
            <person name="Lapidus A."/>
            <person name="Cheng J.-F."/>
            <person name="Goodwin L."/>
            <person name="Pitluck S."/>
            <person name="Peters L."/>
            <person name="Ovchinnikova G."/>
            <person name="Held B."/>
            <person name="Detter J.C."/>
            <person name="Han C."/>
            <person name="Tapia R."/>
            <person name="Land M."/>
            <person name="Hauser L."/>
            <person name="Kyrpides N."/>
            <person name="Ivanova N."/>
            <person name="Pagani I."/>
            <person name="Gabster J."/>
            <person name="Walker C."/>
            <person name="Stolyar S."/>
            <person name="Stahl D."/>
            <person name="Arkin A."/>
            <person name="Dehal P."/>
            <person name="Hazen T."/>
            <person name="Woyke T."/>
        </authorList>
    </citation>
    <scope>NUCLEOTIDE SEQUENCE [LARGE SCALE GENOMIC DNA]</scope>
    <source>
        <strain evidence="1">U5L</strain>
    </source>
</reference>
<organism evidence="1">
    <name type="scientific">Desulfovibrio sp. U5L</name>
    <dbReference type="NCBI Taxonomy" id="596152"/>
    <lineage>
        <taxon>Bacteria</taxon>
        <taxon>Pseudomonadati</taxon>
        <taxon>Thermodesulfobacteriota</taxon>
        <taxon>Desulfovibrionia</taxon>
        <taxon>Desulfovibrionales</taxon>
        <taxon>Desulfovibrionaceae</taxon>
        <taxon>Desulfovibrio</taxon>
    </lineage>
</organism>
<accession>I2Q641</accession>
<dbReference type="OrthoDB" id="5459266at2"/>
<dbReference type="AlphaFoldDB" id="I2Q641"/>
<sequence length="94" mass="10796">MDEKKPFGVDMEEQLAAYKARIEQVRDSAREKGPDYFDRWAGDLEHLLEKYDKARYKLTLLRKGGEGALAELKDGFDSALTDLKAALTRAREKF</sequence>
<protein>
    <submittedName>
        <fullName evidence="1">Uncharacterized protein</fullName>
    </submittedName>
</protein>
<dbReference type="EMBL" id="JH600068">
    <property type="protein sequence ID" value="EIG55247.1"/>
    <property type="molecule type" value="Genomic_DNA"/>
</dbReference>